<protein>
    <submittedName>
        <fullName evidence="3">Uncharacterized protein</fullName>
    </submittedName>
</protein>
<dbReference type="Proteomes" id="UP000176037">
    <property type="component" value="Unassembled WGS sequence"/>
</dbReference>
<evidence type="ECO:0000313" key="3">
    <source>
        <dbReference type="EMBL" id="OFI33745.1"/>
    </source>
</evidence>
<evidence type="ECO:0000256" key="2">
    <source>
        <dbReference type="SAM" id="Phobius"/>
    </source>
</evidence>
<feature type="transmembrane region" description="Helical" evidence="2">
    <location>
        <begin position="151"/>
        <end position="170"/>
    </location>
</feature>
<dbReference type="AlphaFoldDB" id="A0A1E8FCT7"/>
<feature type="transmembrane region" description="Helical" evidence="2">
    <location>
        <begin position="102"/>
        <end position="122"/>
    </location>
</feature>
<organism evidence="3 4">
    <name type="scientific">Alteromonas lipolytica</name>
    <dbReference type="NCBI Taxonomy" id="1856405"/>
    <lineage>
        <taxon>Bacteria</taxon>
        <taxon>Pseudomonadati</taxon>
        <taxon>Pseudomonadota</taxon>
        <taxon>Gammaproteobacteria</taxon>
        <taxon>Alteromonadales</taxon>
        <taxon>Alteromonadaceae</taxon>
        <taxon>Alteromonas/Salinimonas group</taxon>
        <taxon>Alteromonas</taxon>
    </lineage>
</organism>
<sequence>MAPDYRTYSKEQLEEALDSIDKSRFPERVAQIEKALKQLSESAATDETDKEAYLLPEPETSEQQQRNVLALFGMISVGLVIGAMLAPAYFHSFLLADEWVTPFKWVAWTAVTIVFLVSMKYLGHPSELRKANARLLAKGKKPMRKDSKRRAAGIFIGALAIALLAGFAVFRGLPVALHLYVMDAKPSSMVITVAKLNRRYRKKHCNGKIYLKEYEQQLFDYVCQVVSRTSWEGLSPGQKMRLQGSQSALGFLVTDGYAIRQSNKK</sequence>
<name>A0A1E8FCT7_9ALTE</name>
<accession>A0A1E8FCT7</accession>
<dbReference type="EMBL" id="MJIC01000014">
    <property type="protein sequence ID" value="OFI33745.1"/>
    <property type="molecule type" value="Genomic_DNA"/>
</dbReference>
<keyword evidence="2" id="KW-1133">Transmembrane helix</keyword>
<dbReference type="STRING" id="1856405.BFC17_19405"/>
<gene>
    <name evidence="3" type="ORF">BFC17_19405</name>
</gene>
<feature type="transmembrane region" description="Helical" evidence="2">
    <location>
        <begin position="68"/>
        <end position="90"/>
    </location>
</feature>
<keyword evidence="2" id="KW-0472">Membrane</keyword>
<evidence type="ECO:0000313" key="4">
    <source>
        <dbReference type="Proteomes" id="UP000176037"/>
    </source>
</evidence>
<keyword evidence="4" id="KW-1185">Reference proteome</keyword>
<reference evidence="3 4" key="1">
    <citation type="submission" date="2016-09" db="EMBL/GenBank/DDBJ databases">
        <title>Alteromonas lipolytica, a new species isolated from sea water.</title>
        <authorList>
            <person name="Wu Y.-H."/>
            <person name="Cheng H."/>
            <person name="Xu X.-W."/>
        </authorList>
    </citation>
    <scope>NUCLEOTIDE SEQUENCE [LARGE SCALE GENOMIC DNA]</scope>
    <source>
        <strain evidence="3 4">JW12</strain>
    </source>
</reference>
<proteinExistence type="predicted"/>
<dbReference type="RefSeq" id="WP_070176672.1">
    <property type="nucleotide sequence ID" value="NZ_BMJR01000003.1"/>
</dbReference>
<feature type="region of interest" description="Disordered" evidence="1">
    <location>
        <begin position="40"/>
        <end position="59"/>
    </location>
</feature>
<evidence type="ECO:0000256" key="1">
    <source>
        <dbReference type="SAM" id="MobiDB-lite"/>
    </source>
</evidence>
<comment type="caution">
    <text evidence="3">The sequence shown here is derived from an EMBL/GenBank/DDBJ whole genome shotgun (WGS) entry which is preliminary data.</text>
</comment>
<keyword evidence="2" id="KW-0812">Transmembrane</keyword>
<dbReference type="OrthoDB" id="6331852at2"/>